<organism evidence="1 2">
    <name type="scientific">Klebsiella pneumoniae subsp. ozaenae</name>
    <dbReference type="NCBI Taxonomy" id="574"/>
    <lineage>
        <taxon>Bacteria</taxon>
        <taxon>Pseudomonadati</taxon>
        <taxon>Pseudomonadota</taxon>
        <taxon>Gammaproteobacteria</taxon>
        <taxon>Enterobacterales</taxon>
        <taxon>Enterobacteriaceae</taxon>
        <taxon>Klebsiella/Raoultella group</taxon>
        <taxon>Klebsiella</taxon>
        <taxon>Klebsiella pneumoniae complex</taxon>
    </lineage>
</organism>
<dbReference type="EC" id="6.3.4.5" evidence="1"/>
<evidence type="ECO:0000313" key="1">
    <source>
        <dbReference type="EMBL" id="STU56177.1"/>
    </source>
</evidence>
<dbReference type="Proteomes" id="UP000254487">
    <property type="component" value="Unassembled WGS sequence"/>
</dbReference>
<dbReference type="GO" id="GO:0004055">
    <property type="term" value="F:argininosuccinate synthase activity"/>
    <property type="evidence" value="ECO:0007669"/>
    <property type="project" value="UniProtKB-EC"/>
</dbReference>
<accession>A0A377YYM6</accession>
<dbReference type="SUPFAM" id="SSF69864">
    <property type="entry name" value="Argininosuccinate synthetase, C-terminal domain"/>
    <property type="match status" value="1"/>
</dbReference>
<keyword evidence="1" id="KW-0436">Ligase</keyword>
<dbReference type="InterPro" id="IPR024074">
    <property type="entry name" value="AS_cat/multimer_dom_body"/>
</dbReference>
<sequence>MLRDSLQRWVASQITGEVTLELRRGNDYSILNTVSDNLTYKRSV</sequence>
<evidence type="ECO:0000313" key="2">
    <source>
        <dbReference type="Proteomes" id="UP000254487"/>
    </source>
</evidence>
<reference evidence="1 2" key="1">
    <citation type="submission" date="2018-06" db="EMBL/GenBank/DDBJ databases">
        <authorList>
            <consortium name="Pathogen Informatics"/>
            <person name="Doyle S."/>
        </authorList>
    </citation>
    <scope>NUCLEOTIDE SEQUENCE [LARGE SCALE GENOMIC DNA]</scope>
    <source>
        <strain evidence="1 2">NCTC10313</strain>
    </source>
</reference>
<dbReference type="EMBL" id="UGLW01000003">
    <property type="protein sequence ID" value="STU56177.1"/>
    <property type="molecule type" value="Genomic_DNA"/>
</dbReference>
<name>A0A377YYM6_KLEPO</name>
<gene>
    <name evidence="1" type="primary">argG_2</name>
    <name evidence="1" type="ORF">NCTC10313_00998</name>
</gene>
<proteinExistence type="predicted"/>
<protein>
    <submittedName>
        <fullName evidence="1">Argininosuccinate synthase</fullName>
        <ecNumber evidence="1">6.3.4.5</ecNumber>
    </submittedName>
</protein>
<dbReference type="AlphaFoldDB" id="A0A377YYM6"/>